<evidence type="ECO:0000256" key="1">
    <source>
        <dbReference type="SAM" id="SignalP"/>
    </source>
</evidence>
<name>A0AAW3JRI3_9FIRM</name>
<dbReference type="Proteomes" id="UP000050833">
    <property type="component" value="Unassembled WGS sequence"/>
</dbReference>
<feature type="signal peptide" evidence="1">
    <location>
        <begin position="1"/>
        <end position="21"/>
    </location>
</feature>
<feature type="chain" id="PRO_5043677427" evidence="1">
    <location>
        <begin position="22"/>
        <end position="87"/>
    </location>
</feature>
<gene>
    <name evidence="2" type="ORF">APZ18_12345</name>
</gene>
<keyword evidence="3" id="KW-1185">Reference proteome</keyword>
<organism evidence="2 3">
    <name type="scientific">Butyribacter intestini</name>
    <dbReference type="NCBI Taxonomy" id="1703332"/>
    <lineage>
        <taxon>Bacteria</taxon>
        <taxon>Bacillati</taxon>
        <taxon>Bacillota</taxon>
        <taxon>Clostridia</taxon>
        <taxon>Lachnospirales</taxon>
        <taxon>Lachnospiraceae</taxon>
        <taxon>Butyribacter</taxon>
    </lineage>
</organism>
<sequence length="87" mass="9601">MKKKICSIALSLCLVSSIALAPLNTTSTTVQAKAKKVKAKSVYYVPGSSYAYHSTRNCRTLRRSKTIKKITLKKAKALKLRACKVCH</sequence>
<comment type="caution">
    <text evidence="2">The sequence shown here is derived from an EMBL/GenBank/DDBJ whole genome shotgun (WGS) entry which is preliminary data.</text>
</comment>
<dbReference type="RefSeq" id="WP_055945360.1">
    <property type="nucleotide sequence ID" value="NZ_LLKB01000005.1"/>
</dbReference>
<dbReference type="AlphaFoldDB" id="A0AAW3JRI3"/>
<proteinExistence type="predicted"/>
<reference evidence="2 3" key="1">
    <citation type="submission" date="2015-10" db="EMBL/GenBank/DDBJ databases">
        <title>Butyribacter intestini gen. nov., sp. nov., a butyric acid-producing bacterium of the family Lachnospiraceae isolated from the human faeces.</title>
        <authorList>
            <person name="Zou Y."/>
            <person name="Xue W."/>
            <person name="Luo G."/>
            <person name="Lv M."/>
        </authorList>
    </citation>
    <scope>NUCLEOTIDE SEQUENCE [LARGE SCALE GENOMIC DNA]</scope>
    <source>
        <strain evidence="2 3">TF01-11</strain>
    </source>
</reference>
<keyword evidence="1" id="KW-0732">Signal</keyword>
<dbReference type="EMBL" id="LLKB01000005">
    <property type="protein sequence ID" value="KQC85463.1"/>
    <property type="molecule type" value="Genomic_DNA"/>
</dbReference>
<evidence type="ECO:0000313" key="3">
    <source>
        <dbReference type="Proteomes" id="UP000050833"/>
    </source>
</evidence>
<evidence type="ECO:0000313" key="2">
    <source>
        <dbReference type="EMBL" id="KQC85463.1"/>
    </source>
</evidence>
<accession>A0AAW3JRI3</accession>
<protein>
    <submittedName>
        <fullName evidence="2">Uncharacterized protein</fullName>
    </submittedName>
</protein>